<proteinExistence type="predicted"/>
<keyword evidence="1" id="KW-0472">Membrane</keyword>
<dbReference type="Proteomes" id="UP000092460">
    <property type="component" value="Unassembled WGS sequence"/>
</dbReference>
<evidence type="ECO:0000256" key="1">
    <source>
        <dbReference type="SAM" id="Phobius"/>
    </source>
</evidence>
<keyword evidence="1" id="KW-1133">Transmembrane helix</keyword>
<keyword evidence="1" id="KW-0812">Transmembrane</keyword>
<sequence>MNCDVIALVEGPHNRKRHVLSYRLTTAKKSLNNLRIARASLDESLIKMLLRVKLITSIILDFEYCANATVLIALFYLLYFKVINVMVVYLL</sequence>
<organism evidence="2 3">
    <name type="scientific">Glossina palpalis gambiensis</name>
    <dbReference type="NCBI Taxonomy" id="67801"/>
    <lineage>
        <taxon>Eukaryota</taxon>
        <taxon>Metazoa</taxon>
        <taxon>Ecdysozoa</taxon>
        <taxon>Arthropoda</taxon>
        <taxon>Hexapoda</taxon>
        <taxon>Insecta</taxon>
        <taxon>Pterygota</taxon>
        <taxon>Neoptera</taxon>
        <taxon>Endopterygota</taxon>
        <taxon>Diptera</taxon>
        <taxon>Brachycera</taxon>
        <taxon>Muscomorpha</taxon>
        <taxon>Hippoboscoidea</taxon>
        <taxon>Glossinidae</taxon>
        <taxon>Glossina</taxon>
    </lineage>
</organism>
<keyword evidence="3" id="KW-1185">Reference proteome</keyword>
<protein>
    <submittedName>
        <fullName evidence="2">Uncharacterized protein</fullName>
    </submittedName>
</protein>
<reference evidence="3" key="1">
    <citation type="submission" date="2015-01" db="EMBL/GenBank/DDBJ databases">
        <authorList>
            <person name="Aksoy S."/>
            <person name="Warren W."/>
            <person name="Wilson R.K."/>
        </authorList>
    </citation>
    <scope>NUCLEOTIDE SEQUENCE [LARGE SCALE GENOMIC DNA]</scope>
    <source>
        <strain evidence="3">IAEA</strain>
    </source>
</reference>
<dbReference type="VEuPathDB" id="VectorBase:GPPI004386"/>
<reference evidence="2" key="2">
    <citation type="submission" date="2020-05" db="UniProtKB">
        <authorList>
            <consortium name="EnsemblMetazoa"/>
        </authorList>
    </citation>
    <scope>IDENTIFICATION</scope>
    <source>
        <strain evidence="2">IAEA</strain>
    </source>
</reference>
<dbReference type="AlphaFoldDB" id="A0A1B0AQ05"/>
<evidence type="ECO:0000313" key="2">
    <source>
        <dbReference type="EnsemblMetazoa" id="GPPI004386-PA"/>
    </source>
</evidence>
<evidence type="ECO:0000313" key="3">
    <source>
        <dbReference type="Proteomes" id="UP000092460"/>
    </source>
</evidence>
<dbReference type="EnsemblMetazoa" id="GPPI004386-RA">
    <property type="protein sequence ID" value="GPPI004386-PA"/>
    <property type="gene ID" value="GPPI004386"/>
</dbReference>
<feature type="transmembrane region" description="Helical" evidence="1">
    <location>
        <begin position="70"/>
        <end position="90"/>
    </location>
</feature>
<accession>A0A1B0AQ05</accession>
<name>A0A1B0AQ05_9MUSC</name>
<dbReference type="EMBL" id="JXJN01001629">
    <property type="status" value="NOT_ANNOTATED_CDS"/>
    <property type="molecule type" value="Genomic_DNA"/>
</dbReference>